<dbReference type="EnsemblPlants" id="Pp3c23_8380V3.2">
    <property type="protein sequence ID" value="Pp3c23_8380V3.2"/>
    <property type="gene ID" value="Pp3c23_8380"/>
</dbReference>
<organism evidence="3">
    <name type="scientific">Physcomitrium patens</name>
    <name type="common">Spreading-leaved earth moss</name>
    <name type="synonym">Physcomitrella patens</name>
    <dbReference type="NCBI Taxonomy" id="3218"/>
    <lineage>
        <taxon>Eukaryota</taxon>
        <taxon>Viridiplantae</taxon>
        <taxon>Streptophyta</taxon>
        <taxon>Embryophyta</taxon>
        <taxon>Bryophyta</taxon>
        <taxon>Bryophytina</taxon>
        <taxon>Bryopsida</taxon>
        <taxon>Funariidae</taxon>
        <taxon>Funariales</taxon>
        <taxon>Funariaceae</taxon>
        <taxon>Physcomitrium</taxon>
    </lineage>
</organism>
<dbReference type="OMA" id="TCIAGRF"/>
<evidence type="ECO:0000313" key="5">
    <source>
        <dbReference type="Proteomes" id="UP000006727"/>
    </source>
</evidence>
<dbReference type="Gramene" id="Pp3c23_8380V3.1">
    <property type="protein sequence ID" value="Pp3c23_8380V3.1"/>
    <property type="gene ID" value="Pp3c23_8380"/>
</dbReference>
<dbReference type="NCBIfam" id="TIGR00369">
    <property type="entry name" value="unchar_dom_1"/>
    <property type="match status" value="1"/>
</dbReference>
<dbReference type="GO" id="GO:0005777">
    <property type="term" value="C:peroxisome"/>
    <property type="evidence" value="ECO:0000318"/>
    <property type="project" value="GO_Central"/>
</dbReference>
<dbReference type="InterPro" id="IPR029069">
    <property type="entry name" value="HotDog_dom_sf"/>
</dbReference>
<dbReference type="Pfam" id="PF03061">
    <property type="entry name" value="4HBT"/>
    <property type="match status" value="1"/>
</dbReference>
<accession>A0A2K1III0</accession>
<sequence>MGGSSAESQSANAGDGSTFDGVGDGFDVLNYINFQWDVVSPSEMSGRFIVKPKTAQPFGVLHGGVTAFLSETLCSLGAQVVSQWARVAGIDLTVNHLQSAPIGTEVIAKAVPLRVGKRVQVWDVRFSTPKTNSGSSSTEAQEFTTIAVARLSLIIGLPDPEKARPGNEKLIAIARKNNVELAPQVVSKL</sequence>
<dbReference type="STRING" id="3218.A0A2K1III0"/>
<keyword evidence="1" id="KW-0378">Hydrolase</keyword>
<dbReference type="GeneID" id="112275571"/>
<dbReference type="Proteomes" id="UP000006727">
    <property type="component" value="Chromosome 23"/>
</dbReference>
<dbReference type="EMBL" id="ABEU02000023">
    <property type="protein sequence ID" value="PNR29083.1"/>
    <property type="molecule type" value="Genomic_DNA"/>
</dbReference>
<dbReference type="CDD" id="cd03443">
    <property type="entry name" value="PaaI_thioesterase"/>
    <property type="match status" value="1"/>
</dbReference>
<dbReference type="GO" id="GO:0061522">
    <property type="term" value="F:1,4-dihydroxy-2-naphthoyl-CoA thioesterase activity"/>
    <property type="evidence" value="ECO:0000318"/>
    <property type="project" value="GO_Central"/>
</dbReference>
<reference evidence="3 5" key="1">
    <citation type="journal article" date="2008" name="Science">
        <title>The Physcomitrella genome reveals evolutionary insights into the conquest of land by plants.</title>
        <authorList>
            <person name="Rensing S."/>
            <person name="Lang D."/>
            <person name="Zimmer A."/>
            <person name="Terry A."/>
            <person name="Salamov A."/>
            <person name="Shapiro H."/>
            <person name="Nishiyama T."/>
            <person name="Perroud P.-F."/>
            <person name="Lindquist E."/>
            <person name="Kamisugi Y."/>
            <person name="Tanahashi T."/>
            <person name="Sakakibara K."/>
            <person name="Fujita T."/>
            <person name="Oishi K."/>
            <person name="Shin-I T."/>
            <person name="Kuroki Y."/>
            <person name="Toyoda A."/>
            <person name="Suzuki Y."/>
            <person name="Hashimoto A."/>
            <person name="Yamaguchi K."/>
            <person name="Sugano A."/>
            <person name="Kohara Y."/>
            <person name="Fujiyama A."/>
            <person name="Anterola A."/>
            <person name="Aoki S."/>
            <person name="Ashton N."/>
            <person name="Barbazuk W.B."/>
            <person name="Barker E."/>
            <person name="Bennetzen J."/>
            <person name="Bezanilla M."/>
            <person name="Blankenship R."/>
            <person name="Cho S.H."/>
            <person name="Dutcher S."/>
            <person name="Estelle M."/>
            <person name="Fawcett J.A."/>
            <person name="Gundlach H."/>
            <person name="Hanada K."/>
            <person name="Heyl A."/>
            <person name="Hicks K.A."/>
            <person name="Hugh J."/>
            <person name="Lohr M."/>
            <person name="Mayer K."/>
            <person name="Melkozernov A."/>
            <person name="Murata T."/>
            <person name="Nelson D."/>
            <person name="Pils B."/>
            <person name="Prigge M."/>
            <person name="Reiss B."/>
            <person name="Renner T."/>
            <person name="Rombauts S."/>
            <person name="Rushton P."/>
            <person name="Sanderfoot A."/>
            <person name="Schween G."/>
            <person name="Shiu S.-H."/>
            <person name="Stueber K."/>
            <person name="Theodoulou F.L."/>
            <person name="Tu H."/>
            <person name="Van de Peer Y."/>
            <person name="Verrier P.J."/>
            <person name="Waters E."/>
            <person name="Wood A."/>
            <person name="Yang L."/>
            <person name="Cove D."/>
            <person name="Cuming A."/>
            <person name="Hasebe M."/>
            <person name="Lucas S."/>
            <person name="Mishler D.B."/>
            <person name="Reski R."/>
            <person name="Grigoriev I."/>
            <person name="Quatrano R.S."/>
            <person name="Boore J.L."/>
        </authorList>
    </citation>
    <scope>NUCLEOTIDE SEQUENCE [LARGE SCALE GENOMIC DNA]</scope>
    <source>
        <strain evidence="4 5">cv. Gransden 2004</strain>
    </source>
</reference>
<dbReference type="PANTHER" id="PTHR43240">
    <property type="entry name" value="1,4-DIHYDROXY-2-NAPHTHOYL-COA THIOESTERASE 1"/>
    <property type="match status" value="1"/>
</dbReference>
<dbReference type="AlphaFoldDB" id="A0A2K1III0"/>
<dbReference type="OrthoDB" id="46529at2759"/>
<dbReference type="RefSeq" id="XP_024361812.1">
    <property type="nucleotide sequence ID" value="XM_024506044.2"/>
</dbReference>
<protein>
    <recommendedName>
        <fullName evidence="2">Thioesterase domain-containing protein</fullName>
    </recommendedName>
</protein>
<dbReference type="PANTHER" id="PTHR43240:SF5">
    <property type="entry name" value="1,4-DIHYDROXY-2-NAPHTHOYL-COA THIOESTERASE 1"/>
    <property type="match status" value="1"/>
</dbReference>
<dbReference type="GO" id="GO:0042372">
    <property type="term" value="P:phylloquinone biosynthetic process"/>
    <property type="evidence" value="ECO:0000318"/>
    <property type="project" value="GO_Central"/>
</dbReference>
<gene>
    <name evidence="4" type="primary">LOC112275571</name>
    <name evidence="3" type="ORF">PHYPA_027775</name>
</gene>
<dbReference type="InterPro" id="IPR006683">
    <property type="entry name" value="Thioestr_dom"/>
</dbReference>
<proteinExistence type="predicted"/>
<dbReference type="EnsemblPlants" id="Pp3c23_8380V3.1">
    <property type="protein sequence ID" value="Pp3c23_8380V3.1"/>
    <property type="gene ID" value="Pp3c23_8380"/>
</dbReference>
<name>A0A2K1III0_PHYPA</name>
<dbReference type="Gramene" id="Pp3c23_8380V3.2">
    <property type="protein sequence ID" value="Pp3c23_8380V3.2"/>
    <property type="gene ID" value="Pp3c23_8380"/>
</dbReference>
<reference evidence="4" key="3">
    <citation type="submission" date="2020-12" db="UniProtKB">
        <authorList>
            <consortium name="EnsemblPlants"/>
        </authorList>
    </citation>
    <scope>IDENTIFICATION</scope>
</reference>
<dbReference type="SUPFAM" id="SSF54637">
    <property type="entry name" value="Thioesterase/thiol ester dehydrase-isomerase"/>
    <property type="match status" value="1"/>
</dbReference>
<evidence type="ECO:0000256" key="1">
    <source>
        <dbReference type="ARBA" id="ARBA00022801"/>
    </source>
</evidence>
<evidence type="ECO:0000313" key="3">
    <source>
        <dbReference type="EMBL" id="PNR29083.1"/>
    </source>
</evidence>
<evidence type="ECO:0000259" key="2">
    <source>
        <dbReference type="Pfam" id="PF03061"/>
    </source>
</evidence>
<dbReference type="Gene3D" id="3.10.129.10">
    <property type="entry name" value="Hotdog Thioesterase"/>
    <property type="match status" value="1"/>
</dbReference>
<feature type="domain" description="Thioesterase" evidence="2">
    <location>
        <begin position="58"/>
        <end position="130"/>
    </location>
</feature>
<reference evidence="3 5" key="2">
    <citation type="journal article" date="2018" name="Plant J.">
        <title>The Physcomitrella patens chromosome-scale assembly reveals moss genome structure and evolution.</title>
        <authorList>
            <person name="Lang D."/>
            <person name="Ullrich K.K."/>
            <person name="Murat F."/>
            <person name="Fuchs J."/>
            <person name="Jenkins J."/>
            <person name="Haas F.B."/>
            <person name="Piednoel M."/>
            <person name="Gundlach H."/>
            <person name="Van Bel M."/>
            <person name="Meyberg R."/>
            <person name="Vives C."/>
            <person name="Morata J."/>
            <person name="Symeonidi A."/>
            <person name="Hiss M."/>
            <person name="Muchero W."/>
            <person name="Kamisugi Y."/>
            <person name="Saleh O."/>
            <person name="Blanc G."/>
            <person name="Decker E.L."/>
            <person name="van Gessel N."/>
            <person name="Grimwood J."/>
            <person name="Hayes R.D."/>
            <person name="Graham S.W."/>
            <person name="Gunter L.E."/>
            <person name="McDaniel S.F."/>
            <person name="Hoernstein S.N.W."/>
            <person name="Larsson A."/>
            <person name="Li F.W."/>
            <person name="Perroud P.F."/>
            <person name="Phillips J."/>
            <person name="Ranjan P."/>
            <person name="Rokshar D.S."/>
            <person name="Rothfels C.J."/>
            <person name="Schneider L."/>
            <person name="Shu S."/>
            <person name="Stevenson D.W."/>
            <person name="Thummler F."/>
            <person name="Tillich M."/>
            <person name="Villarreal Aguilar J.C."/>
            <person name="Widiez T."/>
            <person name="Wong G.K."/>
            <person name="Wymore A."/>
            <person name="Zhang Y."/>
            <person name="Zimmer A.D."/>
            <person name="Quatrano R.S."/>
            <person name="Mayer K.F.X."/>
            <person name="Goodstein D."/>
            <person name="Casacuberta J.M."/>
            <person name="Vandepoele K."/>
            <person name="Reski R."/>
            <person name="Cuming A.C."/>
            <person name="Tuskan G.A."/>
            <person name="Maumus F."/>
            <person name="Salse J."/>
            <person name="Schmutz J."/>
            <person name="Rensing S.A."/>
        </authorList>
    </citation>
    <scope>NUCLEOTIDE SEQUENCE [LARGE SCALE GENOMIC DNA]</scope>
    <source>
        <strain evidence="4 5">cv. Gransden 2004</strain>
    </source>
</reference>
<dbReference type="PaxDb" id="3218-PP1S10_195V6.1"/>
<evidence type="ECO:0000313" key="4">
    <source>
        <dbReference type="EnsemblPlants" id="Pp3c23_8380V3.1"/>
    </source>
</evidence>
<dbReference type="InterPro" id="IPR003736">
    <property type="entry name" value="PAAI_dom"/>
</dbReference>
<keyword evidence="5" id="KW-1185">Reference proteome</keyword>